<evidence type="ECO:0000313" key="2">
    <source>
        <dbReference type="EMBL" id="ORB02615.1"/>
    </source>
</evidence>
<accession>A0A7I7R3K2</accession>
<comment type="caution">
    <text evidence="2">The sequence shown here is derived from an EMBL/GenBank/DDBJ whole genome shotgun (WGS) entry which is preliminary data.</text>
</comment>
<evidence type="ECO:0000256" key="1">
    <source>
        <dbReference type="SAM" id="MobiDB-lite"/>
    </source>
</evidence>
<sequence>MPRADDRVDDRPSLADLGESDPDYVARAATGWAEDTRYLWAVCEPTTGELLAEVALNPGSGEIGIRHRPGHDQAGQTGAQAVFRFAAAALGLAPATALADSPAAADEKPDDAADRQG</sequence>
<proteinExistence type="predicted"/>
<dbReference type="OrthoDB" id="2061990at2"/>
<feature type="region of interest" description="Disordered" evidence="1">
    <location>
        <begin position="96"/>
        <end position="117"/>
    </location>
</feature>
<dbReference type="AlphaFoldDB" id="A0A7I7R3K2"/>
<protein>
    <submittedName>
        <fullName evidence="2">Uncharacterized protein</fullName>
    </submittedName>
</protein>
<feature type="compositionally biased region" description="Basic and acidic residues" evidence="1">
    <location>
        <begin position="1"/>
        <end position="13"/>
    </location>
</feature>
<feature type="compositionally biased region" description="Basic and acidic residues" evidence="1">
    <location>
        <begin position="105"/>
        <end position="117"/>
    </location>
</feature>
<feature type="region of interest" description="Disordered" evidence="1">
    <location>
        <begin position="1"/>
        <end position="20"/>
    </location>
</feature>
<organism evidence="2 3">
    <name type="scientific">Mycolicibacter minnesotensis</name>
    <dbReference type="NCBI Taxonomy" id="1118379"/>
    <lineage>
        <taxon>Bacteria</taxon>
        <taxon>Bacillati</taxon>
        <taxon>Actinomycetota</taxon>
        <taxon>Actinomycetes</taxon>
        <taxon>Mycobacteriales</taxon>
        <taxon>Mycobacteriaceae</taxon>
        <taxon>Mycolicibacter</taxon>
    </lineage>
</organism>
<gene>
    <name evidence="2" type="ORF">BST33_05865</name>
</gene>
<evidence type="ECO:0000313" key="3">
    <source>
        <dbReference type="Proteomes" id="UP000192320"/>
    </source>
</evidence>
<keyword evidence="3" id="KW-1185">Reference proteome</keyword>
<name>A0A7I7R3K2_9MYCO</name>
<dbReference type="Proteomes" id="UP000192320">
    <property type="component" value="Unassembled WGS sequence"/>
</dbReference>
<reference evidence="2 3" key="1">
    <citation type="submission" date="2017-02" db="EMBL/GenBank/DDBJ databases">
        <title>The new phylogeny of genus Mycobacterium.</title>
        <authorList>
            <person name="Tortoli E."/>
            <person name="Trovato A."/>
            <person name="Cirillo D.M."/>
        </authorList>
    </citation>
    <scope>NUCLEOTIDE SEQUENCE [LARGE SCALE GENOMIC DNA]</scope>
    <source>
        <strain evidence="2 3">DSM 45633</strain>
    </source>
</reference>
<dbReference type="EMBL" id="MVHZ01000004">
    <property type="protein sequence ID" value="ORB02615.1"/>
    <property type="molecule type" value="Genomic_DNA"/>
</dbReference>